<dbReference type="Gene3D" id="3.40.850.10">
    <property type="entry name" value="Kinesin motor domain"/>
    <property type="match status" value="2"/>
</dbReference>
<dbReference type="GO" id="GO:0051231">
    <property type="term" value="P:spindle elongation"/>
    <property type="evidence" value="ECO:0007669"/>
    <property type="project" value="TreeGrafter"/>
</dbReference>
<comment type="caution">
    <text evidence="8">The sequence shown here is derived from an EMBL/GenBank/DDBJ whole genome shotgun (WGS) entry which is preliminary data.</text>
</comment>
<evidence type="ECO:0000256" key="6">
    <source>
        <dbReference type="SAM" id="MobiDB-lite"/>
    </source>
</evidence>
<dbReference type="EMBL" id="QUTH01002545">
    <property type="protein sequence ID" value="RHZ25370.1"/>
    <property type="molecule type" value="Genomic_DNA"/>
</dbReference>
<organism evidence="8 9">
    <name type="scientific">Aphanomyces astaci</name>
    <name type="common">Crayfish plague agent</name>
    <dbReference type="NCBI Taxonomy" id="112090"/>
    <lineage>
        <taxon>Eukaryota</taxon>
        <taxon>Sar</taxon>
        <taxon>Stramenopiles</taxon>
        <taxon>Oomycota</taxon>
        <taxon>Saprolegniomycetes</taxon>
        <taxon>Saprolegniales</taxon>
        <taxon>Verrucalvaceae</taxon>
        <taxon>Aphanomyces</taxon>
    </lineage>
</organism>
<dbReference type="GO" id="GO:0007018">
    <property type="term" value="P:microtubule-based movement"/>
    <property type="evidence" value="ECO:0007669"/>
    <property type="project" value="InterPro"/>
</dbReference>
<dbReference type="InterPro" id="IPR016024">
    <property type="entry name" value="ARM-type_fold"/>
</dbReference>
<feature type="compositionally biased region" description="Basic and acidic residues" evidence="6">
    <location>
        <begin position="45"/>
        <end position="55"/>
    </location>
</feature>
<dbReference type="VEuPathDB" id="FungiDB:H257_16082"/>
<keyword evidence="2" id="KW-0963">Cytoplasm</keyword>
<comment type="subcellular location">
    <subcellularLocation>
        <location evidence="1">Cytoplasm</location>
        <location evidence="1">Cytoskeleton</location>
    </subcellularLocation>
</comment>
<keyword evidence="3 5" id="KW-0505">Motor protein</keyword>
<dbReference type="GO" id="GO:0008017">
    <property type="term" value="F:microtubule binding"/>
    <property type="evidence" value="ECO:0007669"/>
    <property type="project" value="InterPro"/>
</dbReference>
<evidence type="ECO:0000256" key="1">
    <source>
        <dbReference type="ARBA" id="ARBA00004245"/>
    </source>
</evidence>
<dbReference type="SMART" id="SM00129">
    <property type="entry name" value="KISc"/>
    <property type="match status" value="1"/>
</dbReference>
<keyword evidence="5" id="KW-0547">Nucleotide-binding</keyword>
<dbReference type="GO" id="GO:0008574">
    <property type="term" value="F:plus-end-directed microtubule motor activity"/>
    <property type="evidence" value="ECO:0007669"/>
    <property type="project" value="TreeGrafter"/>
</dbReference>
<dbReference type="InterPro" id="IPR003890">
    <property type="entry name" value="MIF4G-like_typ-3"/>
</dbReference>
<keyword evidence="5" id="KW-0067">ATP-binding</keyword>
<keyword evidence="4" id="KW-0206">Cytoskeleton</keyword>
<dbReference type="InterPro" id="IPR047149">
    <property type="entry name" value="KIF11-like"/>
</dbReference>
<evidence type="ECO:0000313" key="9">
    <source>
        <dbReference type="Proteomes" id="UP000285430"/>
    </source>
</evidence>
<dbReference type="PROSITE" id="PS50067">
    <property type="entry name" value="KINESIN_MOTOR_2"/>
    <property type="match status" value="1"/>
</dbReference>
<dbReference type="InterPro" id="IPR036961">
    <property type="entry name" value="Kinesin_motor_dom_sf"/>
</dbReference>
<dbReference type="GO" id="GO:0005524">
    <property type="term" value="F:ATP binding"/>
    <property type="evidence" value="ECO:0007669"/>
    <property type="project" value="UniProtKB-UniRule"/>
</dbReference>
<dbReference type="GO" id="GO:0003723">
    <property type="term" value="F:RNA binding"/>
    <property type="evidence" value="ECO:0007669"/>
    <property type="project" value="InterPro"/>
</dbReference>
<dbReference type="InterPro" id="IPR027417">
    <property type="entry name" value="P-loop_NTPase"/>
</dbReference>
<feature type="domain" description="Kinesin motor" evidence="7">
    <location>
        <begin position="987"/>
        <end position="1326"/>
    </location>
</feature>
<evidence type="ECO:0000259" key="7">
    <source>
        <dbReference type="PROSITE" id="PS50067"/>
    </source>
</evidence>
<reference evidence="8 9" key="1">
    <citation type="submission" date="2018-08" db="EMBL/GenBank/DDBJ databases">
        <title>Aphanomyces genome sequencing and annotation.</title>
        <authorList>
            <person name="Minardi D."/>
            <person name="Oidtmann B."/>
            <person name="Van Der Giezen M."/>
            <person name="Studholme D.J."/>
        </authorList>
    </citation>
    <scope>NUCLEOTIDE SEQUENCE [LARGE SCALE GENOMIC DNA]</scope>
    <source>
        <strain evidence="8 9">Da</strain>
    </source>
</reference>
<dbReference type="Pfam" id="PF00225">
    <property type="entry name" value="Kinesin"/>
    <property type="match status" value="2"/>
</dbReference>
<dbReference type="SUPFAM" id="SSF48371">
    <property type="entry name" value="ARM repeat"/>
    <property type="match status" value="1"/>
</dbReference>
<feature type="compositionally biased region" description="Acidic residues" evidence="6">
    <location>
        <begin position="56"/>
        <end position="72"/>
    </location>
</feature>
<evidence type="ECO:0000256" key="2">
    <source>
        <dbReference type="ARBA" id="ARBA00022490"/>
    </source>
</evidence>
<feature type="compositionally biased region" description="Basic and acidic residues" evidence="6">
    <location>
        <begin position="9"/>
        <end position="22"/>
    </location>
</feature>
<dbReference type="SUPFAM" id="SSF52540">
    <property type="entry name" value="P-loop containing nucleoside triphosphate hydrolases"/>
    <property type="match status" value="1"/>
</dbReference>
<dbReference type="GO" id="GO:0090307">
    <property type="term" value="P:mitotic spindle assembly"/>
    <property type="evidence" value="ECO:0007669"/>
    <property type="project" value="TreeGrafter"/>
</dbReference>
<dbReference type="VEuPathDB" id="FungiDB:H257_16081"/>
<dbReference type="PRINTS" id="PR00380">
    <property type="entry name" value="KINESINHEAVY"/>
</dbReference>
<evidence type="ECO:0000313" key="8">
    <source>
        <dbReference type="EMBL" id="RHZ25370.1"/>
    </source>
</evidence>
<evidence type="ECO:0000256" key="4">
    <source>
        <dbReference type="ARBA" id="ARBA00023212"/>
    </source>
</evidence>
<sequence length="1517" mass="168802">MISLSTTTKKGDGVKKQRSAEDDALKKLEANLGISKTNGRTKLNKKIEGSDHSESGDDSFDSGDDESGDDQDLQDEINMLATEDAGFLQGSGWRYNNSPDLWWRAGFDDLPTDDEDEVDDLAQYESDDEDMSDDEDVARNTKSIAMEFESIYRAHVRADVNRVLLETLLATCCHETQVMTQLITVNAALLGALFHSIGTEIVGFFVENFVQLFHKKLEALHQTRLATSDDDTPSKETSNLLLFITNLYGFETVHCTLVYDIFRYLSDRKNQTHMARRGQFLLDLISNLKKQKAKSKGTSALSSDRFLHLRKWIGRVKTRVGHANNPLRVSLSELLAADEAKYNPFYALLGSKFAQSDTRYKFTLQLAFWDIFKQVLDFTELSPSAVLFLKVVFEKLLLIEDESTVLVVFERIALQKVKTPALRDGITVFLHQHMLPYKFKDSKGKSRAKMRIGAMPTLLTIKSHVELQNATGETVQKRPLRKHKHALGTSLACLQDQVLGVHDPEIQEIRRTGLGDFTHEFLLCDVDGDWVVLESDDIVQARGFLQIKVLLRLNIIFPRGDELFVSRHQHLAPLHVDLVKCGPTTTTNGDERSIEDAVLTQNFDSFSDSDMTTTVPFSSQELSHLGAEGPSTATDDTCPSMLDDIALRCRRFTHCDFDCDRGRFYWVDQLHGDLGYIDEDSDECCVLVQRLQRPSHVKLLARTLAFYIEQGRDSNGGSISCVNLETREVSVVVTGLTNPTGLCIVLHPTTLVFGQTTVDHVLTISAMPYDTSPPTKDARTDATIKLLVTKAFTASVQPTAISIASDGSLCVGFASIALPPSRGQLSLWIPSTKYITSTPGLYDYNLATAVDMAMPHSVRDVMCHPSRAFFMFCMADPDTMTHSSALGTVHLDSVPPQLQLDPERFVQTTCLAGTHDRVYYCASVGAMDTIVYTFLHVERGGRREVDDVEPARGTPLLVFTQPIGACLDTTSDLRTVEKHGRLDGPVNIQVILRSRPLLRHEIDRGVQSVVTCSGCNALHVAPIRSYQASKHFTFDRVYGPASTQDDLYQTSILPLVHRVLQGYKCTVLAYGQTGSGKTHSMEGSAGDRGMIFKSIATIFDQLKGKADCRVRMSHVEIYNEELTDLLSTSQRDERKASHVDKFFVHRVKKAHPGIRGLSKMKRSDELDDFEDKVDLPKLSIIRHPCHGVIVQGLEEVSIQSAADAQTLLERSFYLMDGSGDQSISYGQLRLVDLSGSENYDRAGAQRDRQLEAANIGQGLLALGRVIRALVEKWPHVPYRESKLTRLLEDSLGGTSMTTLLLAVSPGDEAHEETLNTLNYATLAKRVTTRPRKSTIFHTFDSKKGGALCKHDAQKVYHELFHLPKAAAPPQLLLDDFLATFDALVATNPMLARHIFTSQGYTLNMEKTTPKQSTASTPIKSSASSLTSLDVYTSSPTSTCYLTASYSRSYLAIGLSDEPNILVQEIRVPVGNFRGLRDVRMKKSMAATRPSSAPVHRDMILTQSSNYPQQCTERSLTR</sequence>
<gene>
    <name evidence="8" type="ORF">DYB37_005641</name>
</gene>
<evidence type="ECO:0000256" key="5">
    <source>
        <dbReference type="PROSITE-ProRule" id="PRU00283"/>
    </source>
</evidence>
<comment type="similarity">
    <text evidence="5">Belongs to the TRAFAC class myosin-kinesin ATPase superfamily. Kinesin family.</text>
</comment>
<dbReference type="SUPFAM" id="SSF63825">
    <property type="entry name" value="YWTD domain"/>
    <property type="match status" value="1"/>
</dbReference>
<dbReference type="GO" id="GO:0072686">
    <property type="term" value="C:mitotic spindle"/>
    <property type="evidence" value="ECO:0007669"/>
    <property type="project" value="TreeGrafter"/>
</dbReference>
<feature type="region of interest" description="Disordered" evidence="6">
    <location>
        <begin position="38"/>
        <end position="72"/>
    </location>
</feature>
<dbReference type="Gene3D" id="1.25.40.180">
    <property type="match status" value="1"/>
</dbReference>
<dbReference type="GO" id="GO:0005876">
    <property type="term" value="C:spindle microtubule"/>
    <property type="evidence" value="ECO:0007669"/>
    <property type="project" value="TreeGrafter"/>
</dbReference>
<dbReference type="PANTHER" id="PTHR47970:SF12">
    <property type="entry name" value="KINESIN FAMILY MEMBER 11"/>
    <property type="match status" value="1"/>
</dbReference>
<dbReference type="PANTHER" id="PTHR47970">
    <property type="entry name" value="KINESIN-LIKE PROTEIN KIF11"/>
    <property type="match status" value="1"/>
</dbReference>
<evidence type="ECO:0000256" key="3">
    <source>
        <dbReference type="ARBA" id="ARBA00023175"/>
    </source>
</evidence>
<dbReference type="Proteomes" id="UP000285430">
    <property type="component" value="Unassembled WGS sequence"/>
</dbReference>
<dbReference type="InterPro" id="IPR001752">
    <property type="entry name" value="Kinesin_motor_dom"/>
</dbReference>
<feature type="binding site" evidence="5">
    <location>
        <begin position="1071"/>
        <end position="1078"/>
    </location>
    <ligand>
        <name>ATP</name>
        <dbReference type="ChEBI" id="CHEBI:30616"/>
    </ligand>
</feature>
<accession>A0A3R6XWI3</accession>
<dbReference type="Pfam" id="PF02854">
    <property type="entry name" value="MIF4G"/>
    <property type="match status" value="1"/>
</dbReference>
<feature type="region of interest" description="Disordered" evidence="6">
    <location>
        <begin position="1"/>
        <end position="22"/>
    </location>
</feature>
<name>A0A3R6XWI3_APHAT</name>
<protein>
    <recommendedName>
        <fullName evidence="7">Kinesin motor domain-containing protein</fullName>
    </recommendedName>
</protein>
<proteinExistence type="inferred from homology"/>